<dbReference type="Proteomes" id="UP001596135">
    <property type="component" value="Unassembled WGS sequence"/>
</dbReference>
<evidence type="ECO:0000259" key="2">
    <source>
        <dbReference type="Pfam" id="PF01757"/>
    </source>
</evidence>
<keyword evidence="3" id="KW-0012">Acyltransferase</keyword>
<dbReference type="GO" id="GO:0016746">
    <property type="term" value="F:acyltransferase activity"/>
    <property type="evidence" value="ECO:0007669"/>
    <property type="project" value="UniProtKB-KW"/>
</dbReference>
<keyword evidence="1" id="KW-1133">Transmembrane helix</keyword>
<feature type="transmembrane region" description="Helical" evidence="1">
    <location>
        <begin position="240"/>
        <end position="257"/>
    </location>
</feature>
<keyword evidence="1" id="KW-0812">Transmembrane</keyword>
<dbReference type="InterPro" id="IPR002656">
    <property type="entry name" value="Acyl_transf_3_dom"/>
</dbReference>
<reference evidence="4" key="1">
    <citation type="journal article" date="2019" name="Int. J. Syst. Evol. Microbiol.">
        <title>The Global Catalogue of Microorganisms (GCM) 10K type strain sequencing project: providing services to taxonomists for standard genome sequencing and annotation.</title>
        <authorList>
            <consortium name="The Broad Institute Genomics Platform"/>
            <consortium name="The Broad Institute Genome Sequencing Center for Infectious Disease"/>
            <person name="Wu L."/>
            <person name="Ma J."/>
        </authorList>
    </citation>
    <scope>NUCLEOTIDE SEQUENCE [LARGE SCALE GENOMIC DNA]</scope>
    <source>
        <strain evidence="4">CCUG 54522</strain>
    </source>
</reference>
<comment type="caution">
    <text evidence="3">The sequence shown here is derived from an EMBL/GenBank/DDBJ whole genome shotgun (WGS) entry which is preliminary data.</text>
</comment>
<feature type="transmembrane region" description="Helical" evidence="1">
    <location>
        <begin position="208"/>
        <end position="228"/>
    </location>
</feature>
<accession>A0ABW1LD85</accession>
<sequence>MKDEPVVVPGRGRIAGFDGLRAIAVAATISTHLGHKWADGVTMFFVLSGFLITGLLMNSGDRSVWRFWGRRVLRLYPALVLYLIAVAAFGVLGWATVPWEALVAGGFYLTNYAPFPALARETSHLWSLAVEEQFYVLWPLVMVWGRRIALPLAIAGVCASWWWRTYPPADLNHYVDRYFLPAADAILIGCILALLVCARPGHRVVRAVAHTPVTLVVSIAAIAAPLLSDSLWIDANYLEIQRLAIALLLLWVCGNQRSWPVRLLEVQPILYLGTISYGIYLWQGLFVRNGPIDPVIVLHEWPWNVLATVAAATLSYELVERRFLRLKDRFRPRPAEPRGTERTSGGIGSTP</sequence>
<dbReference type="EMBL" id="JBHSRJ010000001">
    <property type="protein sequence ID" value="MFC6041460.1"/>
    <property type="molecule type" value="Genomic_DNA"/>
</dbReference>
<keyword evidence="1" id="KW-0472">Membrane</keyword>
<evidence type="ECO:0000313" key="4">
    <source>
        <dbReference type="Proteomes" id="UP001596135"/>
    </source>
</evidence>
<protein>
    <submittedName>
        <fullName evidence="3">Acyltransferase family protein</fullName>
        <ecNumber evidence="3">2.3.-.-</ecNumber>
    </submittedName>
</protein>
<dbReference type="InterPro" id="IPR050879">
    <property type="entry name" value="Acyltransferase_3"/>
</dbReference>
<feature type="transmembrane region" description="Helical" evidence="1">
    <location>
        <begin position="301"/>
        <end position="319"/>
    </location>
</feature>
<organism evidence="3 4">
    <name type="scientific">Nocardioides hankookensis</name>
    <dbReference type="NCBI Taxonomy" id="443157"/>
    <lineage>
        <taxon>Bacteria</taxon>
        <taxon>Bacillati</taxon>
        <taxon>Actinomycetota</taxon>
        <taxon>Actinomycetes</taxon>
        <taxon>Propionibacteriales</taxon>
        <taxon>Nocardioidaceae</taxon>
        <taxon>Nocardioides</taxon>
    </lineage>
</organism>
<dbReference type="PANTHER" id="PTHR23028:SF53">
    <property type="entry name" value="ACYL_TRANSF_3 DOMAIN-CONTAINING PROTEIN"/>
    <property type="match status" value="1"/>
</dbReference>
<feature type="transmembrane region" description="Helical" evidence="1">
    <location>
        <begin position="178"/>
        <end position="196"/>
    </location>
</feature>
<evidence type="ECO:0000313" key="3">
    <source>
        <dbReference type="EMBL" id="MFC6041460.1"/>
    </source>
</evidence>
<feature type="transmembrane region" description="Helical" evidence="1">
    <location>
        <begin position="269"/>
        <end position="289"/>
    </location>
</feature>
<dbReference type="Pfam" id="PF01757">
    <property type="entry name" value="Acyl_transf_3"/>
    <property type="match status" value="1"/>
</dbReference>
<keyword evidence="3" id="KW-0808">Transferase</keyword>
<name>A0ABW1LD85_9ACTN</name>
<proteinExistence type="predicted"/>
<feature type="transmembrane region" description="Helical" evidence="1">
    <location>
        <begin position="72"/>
        <end position="95"/>
    </location>
</feature>
<feature type="domain" description="Acyltransferase 3" evidence="2">
    <location>
        <begin position="15"/>
        <end position="315"/>
    </location>
</feature>
<dbReference type="PANTHER" id="PTHR23028">
    <property type="entry name" value="ACETYLTRANSFERASE"/>
    <property type="match status" value="1"/>
</dbReference>
<feature type="transmembrane region" description="Helical" evidence="1">
    <location>
        <begin position="41"/>
        <end position="60"/>
    </location>
</feature>
<dbReference type="EC" id="2.3.-.-" evidence="3"/>
<gene>
    <name evidence="3" type="ORF">ACFPYL_00140</name>
</gene>
<evidence type="ECO:0000256" key="1">
    <source>
        <dbReference type="SAM" id="Phobius"/>
    </source>
</evidence>
<dbReference type="RefSeq" id="WP_379149136.1">
    <property type="nucleotide sequence ID" value="NZ_JBHSRJ010000001.1"/>
</dbReference>
<keyword evidence="4" id="KW-1185">Reference proteome</keyword>